<gene>
    <name evidence="7" type="ORF">AC626_08985</name>
</gene>
<dbReference type="FunFam" id="3.60.110.10:FF:000004">
    <property type="entry name" value="Carbon-nitrogen hydrolase"/>
    <property type="match status" value="1"/>
</dbReference>
<dbReference type="AlphaFoldDB" id="A0A0L0ETI2"/>
<dbReference type="EC" id="3.5.1.3" evidence="3"/>
<dbReference type="NCBIfam" id="NF007757">
    <property type="entry name" value="PRK10438.1"/>
    <property type="match status" value="1"/>
</dbReference>
<name>A0A0L0ETI2_9GAMM</name>
<evidence type="ECO:0000259" key="6">
    <source>
        <dbReference type="PROSITE" id="PS50263"/>
    </source>
</evidence>
<evidence type="ECO:0000313" key="7">
    <source>
        <dbReference type="EMBL" id="KNC67724.1"/>
    </source>
</evidence>
<protein>
    <recommendedName>
        <fullName evidence="5">Omega-amidase YafV</fullName>
        <ecNumber evidence="3">3.5.1.3</ecNumber>
    </recommendedName>
</protein>
<evidence type="ECO:0000256" key="5">
    <source>
        <dbReference type="ARBA" id="ARBA00072139"/>
    </source>
</evidence>
<comment type="catalytic activity">
    <reaction evidence="4">
        <text>a monoamide of a dicarboxylate + H2O = a dicarboxylate + NH4(+)</text>
        <dbReference type="Rhea" id="RHEA:11716"/>
        <dbReference type="ChEBI" id="CHEBI:15377"/>
        <dbReference type="ChEBI" id="CHEBI:28938"/>
        <dbReference type="ChEBI" id="CHEBI:28965"/>
        <dbReference type="ChEBI" id="CHEBI:77450"/>
        <dbReference type="EC" id="3.5.1.3"/>
    </reaction>
</comment>
<sequence length="270" mass="29907">MSALTVALVQQAIEWLAPQNNFAQLERQLGAQQAQLSGCDLIILPETFATGFALAEACAESPEQGEALAFLHQLAQRWQAVVAGSVLVDLGEKKANRFYWCWPDGTVRYYDKRHLFCLGKEGDYVHAGQERVVVEVKGFRILPQVCYDLRFPVFQRNRNDYDVMINVANWPAARRRIWDTLLQARAIENQCYVLGCNRIGDDGYGTAHSGGTAAYDFTGALLAGAPDDAADVLVVSLEKAPLDTFKQGFPAHLDADDFVLPALEKGPRDE</sequence>
<dbReference type="EMBL" id="LFZX01000052">
    <property type="protein sequence ID" value="KNC67724.1"/>
    <property type="molecule type" value="Genomic_DNA"/>
</dbReference>
<dbReference type="Gene3D" id="3.60.110.10">
    <property type="entry name" value="Carbon-nitrogen hydrolase"/>
    <property type="match status" value="1"/>
</dbReference>
<accession>A0A0L0ETI2</accession>
<dbReference type="PROSITE" id="PS01227">
    <property type="entry name" value="UPF0012"/>
    <property type="match status" value="1"/>
</dbReference>
<dbReference type="PANTHER" id="PTHR47799:SF1">
    <property type="entry name" value="OMEGA-AMIDASE YAFV"/>
    <property type="match status" value="1"/>
</dbReference>
<evidence type="ECO:0000256" key="4">
    <source>
        <dbReference type="ARBA" id="ARBA00052904"/>
    </source>
</evidence>
<dbReference type="OrthoDB" id="9811121at2"/>
<comment type="similarity">
    <text evidence="1">Belongs to the carbon-nitrogen hydrolase superfamily. NIT1/NIT2 family.</text>
</comment>
<dbReference type="PATRIC" id="fig|43658.6.peg.6201"/>
<organism evidence="7 8">
    <name type="scientific">Pseudoalteromonas rubra</name>
    <dbReference type="NCBI Taxonomy" id="43658"/>
    <lineage>
        <taxon>Bacteria</taxon>
        <taxon>Pseudomonadati</taxon>
        <taxon>Pseudomonadota</taxon>
        <taxon>Gammaproteobacteria</taxon>
        <taxon>Alteromonadales</taxon>
        <taxon>Pseudoalteromonadaceae</taxon>
        <taxon>Pseudoalteromonas</taxon>
    </lineage>
</organism>
<dbReference type="InterPro" id="IPR003010">
    <property type="entry name" value="C-N_Hydrolase"/>
</dbReference>
<dbReference type="PROSITE" id="PS50263">
    <property type="entry name" value="CN_HYDROLASE"/>
    <property type="match status" value="1"/>
</dbReference>
<proteinExistence type="inferred from homology"/>
<evidence type="ECO:0000256" key="1">
    <source>
        <dbReference type="ARBA" id="ARBA00010613"/>
    </source>
</evidence>
<dbReference type="GO" id="GO:0050152">
    <property type="term" value="F:omega-amidase activity"/>
    <property type="evidence" value="ECO:0007669"/>
    <property type="project" value="UniProtKB-EC"/>
</dbReference>
<dbReference type="InterPro" id="IPR036526">
    <property type="entry name" value="C-N_Hydrolase_sf"/>
</dbReference>
<dbReference type="SUPFAM" id="SSF56317">
    <property type="entry name" value="Carbon-nitrogen hydrolase"/>
    <property type="match status" value="1"/>
</dbReference>
<evidence type="ECO:0000256" key="2">
    <source>
        <dbReference type="ARBA" id="ARBA00022801"/>
    </source>
</evidence>
<dbReference type="InterPro" id="IPR001110">
    <property type="entry name" value="UPF0012_CS"/>
</dbReference>
<dbReference type="GO" id="GO:0106008">
    <property type="term" value="F:2-oxoglutaramate amidase activity"/>
    <property type="evidence" value="ECO:0007669"/>
    <property type="project" value="TreeGrafter"/>
</dbReference>
<evidence type="ECO:0000313" key="8">
    <source>
        <dbReference type="Proteomes" id="UP000036850"/>
    </source>
</evidence>
<reference evidence="8" key="1">
    <citation type="submission" date="2015-07" db="EMBL/GenBank/DDBJ databases">
        <title>Draft genome sequence of a Pseudoalteromonas rubra strain, OCN096, isolated from Kaneohe Bay, Oahu, Hawaii.</title>
        <authorList>
            <person name="Beurmann S."/>
            <person name="Ushijima B."/>
            <person name="Belcaid M."/>
            <person name="Callahan S.M."/>
            <person name="Aeby G.S."/>
        </authorList>
    </citation>
    <scope>NUCLEOTIDE SEQUENCE [LARGE SCALE GENOMIC DNA]</scope>
    <source>
        <strain evidence="8">OCN096</strain>
    </source>
</reference>
<feature type="domain" description="CN hydrolase" evidence="6">
    <location>
        <begin position="4"/>
        <end position="239"/>
    </location>
</feature>
<dbReference type="InterPro" id="IPR052737">
    <property type="entry name" value="Omega-amidase_YafV"/>
</dbReference>
<keyword evidence="2 7" id="KW-0378">Hydrolase</keyword>
<comment type="caution">
    <text evidence="7">The sequence shown here is derived from an EMBL/GenBank/DDBJ whole genome shotgun (WGS) entry which is preliminary data.</text>
</comment>
<evidence type="ECO:0000256" key="3">
    <source>
        <dbReference type="ARBA" id="ARBA00039118"/>
    </source>
</evidence>
<dbReference type="Pfam" id="PF00795">
    <property type="entry name" value="CN_hydrolase"/>
    <property type="match status" value="1"/>
</dbReference>
<dbReference type="Proteomes" id="UP000036850">
    <property type="component" value="Unassembled WGS sequence"/>
</dbReference>
<dbReference type="PANTHER" id="PTHR47799">
    <property type="entry name" value="OMEGA-AMIDASE YAFV"/>
    <property type="match status" value="1"/>
</dbReference>